<dbReference type="GO" id="GO:0005737">
    <property type="term" value="C:cytoplasm"/>
    <property type="evidence" value="ECO:0007669"/>
    <property type="project" value="UniProtKB-SubCell"/>
</dbReference>
<dbReference type="InterPro" id="IPR036877">
    <property type="entry name" value="SUI1_dom_sf"/>
</dbReference>
<dbReference type="PANTHER" id="PTHR12789">
    <property type="entry name" value="DENSITY-REGULATED PROTEIN HOMOLOG"/>
    <property type="match status" value="1"/>
</dbReference>
<sequence length="205" mass="22445">MADTEQGDVSAEPQARIVTYCGDLNRSIQKMNPYCEYGGTVKKCQDWLQSNQKEMYSRIWSAEALEAATASLSVEAQKRAAKDAQKKTAKAEAAEAKQADKLAKSVITIKRIERNKRKFVTAIIGLETFGLDLKKCAKDFGKKFATGSSVTKVPSGGEEIVVQGDVSDELEEFILEKYKEIPEDNIELVDDKKKKKAAAAAAAAS</sequence>
<dbReference type="Pfam" id="PF01253">
    <property type="entry name" value="SUI1"/>
    <property type="match status" value="1"/>
</dbReference>
<feature type="domain" description="SUI1" evidence="5">
    <location>
        <begin position="107"/>
        <end position="178"/>
    </location>
</feature>
<name>A0A2N6P100_BEABA</name>
<comment type="caution">
    <text evidence="6">The sequence shown here is derived from an EMBL/GenBank/DDBJ whole genome shotgun (WGS) entry which is preliminary data.</text>
</comment>
<dbReference type="PROSITE" id="PS50296">
    <property type="entry name" value="SUI1"/>
    <property type="match status" value="1"/>
</dbReference>
<dbReference type="GO" id="GO:1990904">
    <property type="term" value="C:ribonucleoprotein complex"/>
    <property type="evidence" value="ECO:0007669"/>
    <property type="project" value="UniProtKB-KW"/>
</dbReference>
<evidence type="ECO:0000256" key="3">
    <source>
        <dbReference type="ARBA" id="ARBA00020058"/>
    </source>
</evidence>
<dbReference type="GO" id="GO:0005840">
    <property type="term" value="C:ribosome"/>
    <property type="evidence" value="ECO:0007669"/>
    <property type="project" value="UniProtKB-KW"/>
</dbReference>
<gene>
    <name evidence="6" type="primary">TMA22</name>
    <name evidence="6" type="ORF">BM221_000621</name>
</gene>
<dbReference type="InterPro" id="IPR050318">
    <property type="entry name" value="DENR/SUI1_TIF"/>
</dbReference>
<protein>
    <recommendedName>
        <fullName evidence="3 4">Translation machinery-associated protein 22</fullName>
    </recommendedName>
</protein>
<proteinExistence type="inferred from homology"/>
<organism evidence="6 7">
    <name type="scientific">Beauveria bassiana</name>
    <name type="common">White muscardine disease fungus</name>
    <name type="synonym">Tritirachium shiotae</name>
    <dbReference type="NCBI Taxonomy" id="176275"/>
    <lineage>
        <taxon>Eukaryota</taxon>
        <taxon>Fungi</taxon>
        <taxon>Dikarya</taxon>
        <taxon>Ascomycota</taxon>
        <taxon>Pezizomycotina</taxon>
        <taxon>Sordariomycetes</taxon>
        <taxon>Hypocreomycetidae</taxon>
        <taxon>Hypocreales</taxon>
        <taxon>Cordycipitaceae</taxon>
        <taxon>Beauveria</taxon>
    </lineage>
</organism>
<accession>A0A2N6P100</accession>
<dbReference type="InterPro" id="IPR048517">
    <property type="entry name" value="DENR_N"/>
</dbReference>
<comment type="subcellular location">
    <subcellularLocation>
        <location evidence="4">Cytoplasm</location>
    </subcellularLocation>
</comment>
<dbReference type="InterPro" id="IPR005873">
    <property type="entry name" value="DENR_eukaryotes"/>
</dbReference>
<comment type="similarity">
    <text evidence="1 4">Belongs to the DENR family.</text>
</comment>
<dbReference type="PANTHER" id="PTHR12789:SF0">
    <property type="entry name" value="DENSITY-REGULATED PROTEIN"/>
    <property type="match status" value="1"/>
</dbReference>
<dbReference type="Proteomes" id="UP000235728">
    <property type="component" value="Unassembled WGS sequence"/>
</dbReference>
<dbReference type="GO" id="GO:0001731">
    <property type="term" value="P:formation of translation preinitiation complex"/>
    <property type="evidence" value="ECO:0007669"/>
    <property type="project" value="TreeGrafter"/>
</dbReference>
<dbReference type="GO" id="GO:0003743">
    <property type="term" value="F:translation initiation factor activity"/>
    <property type="evidence" value="ECO:0007669"/>
    <property type="project" value="InterPro"/>
</dbReference>
<dbReference type="InterPro" id="IPR046447">
    <property type="entry name" value="DENR_C"/>
</dbReference>
<evidence type="ECO:0000259" key="5">
    <source>
        <dbReference type="PROSITE" id="PS50296"/>
    </source>
</evidence>
<dbReference type="AlphaFoldDB" id="A0A2N6P100"/>
<evidence type="ECO:0000256" key="2">
    <source>
        <dbReference type="ARBA" id="ARBA00011742"/>
    </source>
</evidence>
<dbReference type="CDD" id="cd11607">
    <property type="entry name" value="DENR_C"/>
    <property type="match status" value="1"/>
</dbReference>
<comment type="subunit">
    <text evidence="2 4">Interacts with the 40S ribosomal subunit.</text>
</comment>
<dbReference type="Gene3D" id="3.30.780.10">
    <property type="entry name" value="SUI1-like domain"/>
    <property type="match status" value="1"/>
</dbReference>
<keyword evidence="4" id="KW-0963">Cytoplasm</keyword>
<dbReference type="SUPFAM" id="SSF55159">
    <property type="entry name" value="eIF1-like"/>
    <property type="match status" value="1"/>
</dbReference>
<dbReference type="GO" id="GO:0003729">
    <property type="term" value="F:mRNA binding"/>
    <property type="evidence" value="ECO:0007669"/>
    <property type="project" value="TreeGrafter"/>
</dbReference>
<evidence type="ECO:0000313" key="6">
    <source>
        <dbReference type="EMBL" id="PMB73201.1"/>
    </source>
</evidence>
<dbReference type="EMBL" id="MRVG01000001">
    <property type="protein sequence ID" value="PMB73201.1"/>
    <property type="molecule type" value="Genomic_DNA"/>
</dbReference>
<keyword evidence="4" id="KW-0689">Ribosomal protein</keyword>
<keyword evidence="4" id="KW-0687">Ribonucleoprotein</keyword>
<evidence type="ECO:0000256" key="4">
    <source>
        <dbReference type="RuleBase" id="RU361273"/>
    </source>
</evidence>
<dbReference type="OMA" id="EVFEIDM"/>
<reference evidence="6 7" key="1">
    <citation type="journal article" date="2016" name="Appl. Microbiol. Biotechnol.">
        <title>Characterization of T-DNA insertion mutants with decreased virulence in the entomopathogenic fungus Beauveria bassiana JEF-007.</title>
        <authorList>
            <person name="Kim S."/>
            <person name="Lee S.J."/>
            <person name="Nai Y.S."/>
            <person name="Yu J.S."/>
            <person name="Lee M.R."/>
            <person name="Yang Y.T."/>
            <person name="Kim J.S."/>
        </authorList>
    </citation>
    <scope>NUCLEOTIDE SEQUENCE [LARGE SCALE GENOMIC DNA]</scope>
    <source>
        <strain evidence="6 7">JEF-007</strain>
    </source>
</reference>
<dbReference type="Pfam" id="PF21023">
    <property type="entry name" value="DENR_N"/>
    <property type="match status" value="1"/>
</dbReference>
<dbReference type="GO" id="GO:0002188">
    <property type="term" value="P:translation reinitiation"/>
    <property type="evidence" value="ECO:0007669"/>
    <property type="project" value="TreeGrafter"/>
</dbReference>
<dbReference type="NCBIfam" id="TIGR01159">
    <property type="entry name" value="DRP1"/>
    <property type="match status" value="1"/>
</dbReference>
<evidence type="ECO:0000313" key="7">
    <source>
        <dbReference type="Proteomes" id="UP000235728"/>
    </source>
</evidence>
<evidence type="ECO:0000256" key="1">
    <source>
        <dbReference type="ARBA" id="ARBA00007514"/>
    </source>
</evidence>
<comment type="domain">
    <text evidence="4">The SUI1 domain may be involved in RNA binding.</text>
</comment>
<dbReference type="InterPro" id="IPR001950">
    <property type="entry name" value="SUI1"/>
</dbReference>